<evidence type="ECO:0000256" key="5">
    <source>
        <dbReference type="ARBA" id="ARBA00022519"/>
    </source>
</evidence>
<evidence type="ECO:0000259" key="10">
    <source>
        <dbReference type="PROSITE" id="PS50928"/>
    </source>
</evidence>
<sequence>MTDLFQLLQPGPEGWGDEIMAGAWLTIRLAVATLPFGLVIGFLVALARNSDSRVLQALGGAFTTVFRGLPELLTLFIIYYGGQILLQKVIGLFTDAYVEVNGFVAGMVALGVVFAAFSSEVFLAALRAISKGQIEGAHALGLNRFQTLRLVIFPQLWRYALPGIANLWLVLLKDTSLVSVIALNDLLRMTNVVVGATKEPFFFYAVACSIYLLFSIISSFGITWIERRAARGETRAA</sequence>
<evidence type="ECO:0000256" key="4">
    <source>
        <dbReference type="ARBA" id="ARBA00022475"/>
    </source>
</evidence>
<evidence type="ECO:0000256" key="3">
    <source>
        <dbReference type="ARBA" id="ARBA00022448"/>
    </source>
</evidence>
<evidence type="ECO:0000313" key="11">
    <source>
        <dbReference type="EMBL" id="MCT8972786.1"/>
    </source>
</evidence>
<evidence type="ECO:0000256" key="6">
    <source>
        <dbReference type="ARBA" id="ARBA00022692"/>
    </source>
</evidence>
<dbReference type="InterPro" id="IPR000515">
    <property type="entry name" value="MetI-like"/>
</dbReference>
<keyword evidence="7 9" id="KW-1133">Transmembrane helix</keyword>
<protein>
    <submittedName>
        <fullName evidence="11">ABC transporter permease</fullName>
    </submittedName>
</protein>
<feature type="transmembrane region" description="Helical" evidence="9">
    <location>
        <begin position="102"/>
        <end position="126"/>
    </location>
</feature>
<dbReference type="InterPro" id="IPR010065">
    <property type="entry name" value="AA_ABC_transptr_permease_3TM"/>
</dbReference>
<name>A0AAW5QXJ1_9HYPH</name>
<dbReference type="InterPro" id="IPR051613">
    <property type="entry name" value="ABC_transp_permease_HisMQ"/>
</dbReference>
<dbReference type="EMBL" id="JALIDZ010000005">
    <property type="protein sequence ID" value="MCT8972786.1"/>
    <property type="molecule type" value="Genomic_DNA"/>
</dbReference>
<evidence type="ECO:0000256" key="9">
    <source>
        <dbReference type="RuleBase" id="RU363032"/>
    </source>
</evidence>
<keyword evidence="4" id="KW-1003">Cell membrane</keyword>
<dbReference type="CDD" id="cd06261">
    <property type="entry name" value="TM_PBP2"/>
    <property type="match status" value="1"/>
</dbReference>
<dbReference type="PROSITE" id="PS50928">
    <property type="entry name" value="ABC_TM1"/>
    <property type="match status" value="1"/>
</dbReference>
<evidence type="ECO:0000256" key="2">
    <source>
        <dbReference type="ARBA" id="ARBA00010072"/>
    </source>
</evidence>
<evidence type="ECO:0000256" key="7">
    <source>
        <dbReference type="ARBA" id="ARBA00022989"/>
    </source>
</evidence>
<feature type="transmembrane region" description="Helical" evidence="9">
    <location>
        <begin position="58"/>
        <end position="82"/>
    </location>
</feature>
<evidence type="ECO:0000256" key="1">
    <source>
        <dbReference type="ARBA" id="ARBA00004429"/>
    </source>
</evidence>
<dbReference type="SUPFAM" id="SSF161098">
    <property type="entry name" value="MetI-like"/>
    <property type="match status" value="1"/>
</dbReference>
<dbReference type="GO" id="GO:0022857">
    <property type="term" value="F:transmembrane transporter activity"/>
    <property type="evidence" value="ECO:0007669"/>
    <property type="project" value="InterPro"/>
</dbReference>
<dbReference type="InterPro" id="IPR035906">
    <property type="entry name" value="MetI-like_sf"/>
</dbReference>
<reference evidence="11 12" key="1">
    <citation type="submission" date="2022-04" db="EMBL/GenBank/DDBJ databases">
        <authorList>
            <person name="Ye Y.-Q."/>
            <person name="Du Z.-J."/>
        </authorList>
    </citation>
    <scope>NUCLEOTIDE SEQUENCE [LARGE SCALE GENOMIC DNA]</scope>
    <source>
        <strain evidence="11 12">A6E488</strain>
    </source>
</reference>
<comment type="subcellular location">
    <subcellularLocation>
        <location evidence="1">Cell inner membrane</location>
        <topology evidence="1">Multi-pass membrane protein</topology>
    </subcellularLocation>
    <subcellularLocation>
        <location evidence="9">Cell membrane</location>
        <topology evidence="9">Multi-pass membrane protein</topology>
    </subcellularLocation>
</comment>
<keyword evidence="5" id="KW-0997">Cell inner membrane</keyword>
<feature type="transmembrane region" description="Helical" evidence="9">
    <location>
        <begin position="20"/>
        <end position="46"/>
    </location>
</feature>
<keyword evidence="12" id="KW-1185">Reference proteome</keyword>
<feature type="domain" description="ABC transmembrane type-1" evidence="10">
    <location>
        <begin position="23"/>
        <end position="223"/>
    </location>
</feature>
<feature type="transmembrane region" description="Helical" evidence="9">
    <location>
        <begin position="159"/>
        <end position="181"/>
    </location>
</feature>
<organism evidence="11 12">
    <name type="scientific">Microbaculum marinisediminis</name>
    <dbReference type="NCBI Taxonomy" id="2931392"/>
    <lineage>
        <taxon>Bacteria</taxon>
        <taxon>Pseudomonadati</taxon>
        <taxon>Pseudomonadota</taxon>
        <taxon>Alphaproteobacteria</taxon>
        <taxon>Hyphomicrobiales</taxon>
        <taxon>Tepidamorphaceae</taxon>
        <taxon>Microbaculum</taxon>
    </lineage>
</organism>
<accession>A0AAW5QXJ1</accession>
<dbReference type="Pfam" id="PF00528">
    <property type="entry name" value="BPD_transp_1"/>
    <property type="match status" value="1"/>
</dbReference>
<dbReference type="RefSeq" id="WP_261616360.1">
    <property type="nucleotide sequence ID" value="NZ_JALIDZ010000005.1"/>
</dbReference>
<dbReference type="NCBIfam" id="TIGR01726">
    <property type="entry name" value="HEQRo_perm_3TM"/>
    <property type="match status" value="1"/>
</dbReference>
<dbReference type="PANTHER" id="PTHR30133:SF2">
    <property type="entry name" value="ARGININE ABC TRANSPORTER PERMEASE PROTEIN ARTQ"/>
    <property type="match status" value="1"/>
</dbReference>
<keyword evidence="3 9" id="KW-0813">Transport</keyword>
<keyword evidence="6 9" id="KW-0812">Transmembrane</keyword>
<proteinExistence type="inferred from homology"/>
<comment type="caution">
    <text evidence="11">The sequence shown here is derived from an EMBL/GenBank/DDBJ whole genome shotgun (WGS) entry which is preliminary data.</text>
</comment>
<evidence type="ECO:0000256" key="8">
    <source>
        <dbReference type="ARBA" id="ARBA00023136"/>
    </source>
</evidence>
<keyword evidence="8 9" id="KW-0472">Membrane</keyword>
<dbReference type="GO" id="GO:0043190">
    <property type="term" value="C:ATP-binding cassette (ABC) transporter complex"/>
    <property type="evidence" value="ECO:0007669"/>
    <property type="project" value="InterPro"/>
</dbReference>
<feature type="transmembrane region" description="Helical" evidence="9">
    <location>
        <begin position="201"/>
        <end position="225"/>
    </location>
</feature>
<evidence type="ECO:0000313" key="12">
    <source>
        <dbReference type="Proteomes" id="UP001320898"/>
    </source>
</evidence>
<dbReference type="Proteomes" id="UP001320898">
    <property type="component" value="Unassembled WGS sequence"/>
</dbReference>
<dbReference type="AlphaFoldDB" id="A0AAW5QXJ1"/>
<comment type="similarity">
    <text evidence="2">Belongs to the binding-protein-dependent transport system permease family. HisMQ subfamily.</text>
</comment>
<dbReference type="Gene3D" id="1.10.3720.10">
    <property type="entry name" value="MetI-like"/>
    <property type="match status" value="1"/>
</dbReference>
<gene>
    <name evidence="11" type="ORF">MUB46_13045</name>
</gene>
<dbReference type="PANTHER" id="PTHR30133">
    <property type="entry name" value="CATIONIC AMINO ACID TRANSPORTER, MEMBRANE COMPONENT"/>
    <property type="match status" value="1"/>
</dbReference>